<dbReference type="SUPFAM" id="SSF53850">
    <property type="entry name" value="Periplasmic binding protein-like II"/>
    <property type="match status" value="1"/>
</dbReference>
<dbReference type="InterPro" id="IPR015168">
    <property type="entry name" value="SsuA/THI5"/>
</dbReference>
<dbReference type="OrthoDB" id="8877897at2"/>
<dbReference type="PANTHER" id="PTHR30024">
    <property type="entry name" value="ALIPHATIC SULFONATES-BINDING PROTEIN-RELATED"/>
    <property type="match status" value="1"/>
</dbReference>
<feature type="chain" id="PRO_5018223856" evidence="1">
    <location>
        <begin position="29"/>
        <end position="341"/>
    </location>
</feature>
<dbReference type="RefSeq" id="WP_123221510.1">
    <property type="nucleotide sequence ID" value="NZ_RJSF01000007.1"/>
</dbReference>
<dbReference type="AlphaFoldDB" id="A0A3N0GW05"/>
<reference evidence="3 4" key="1">
    <citation type="submission" date="2018-11" db="EMBL/GenBank/DDBJ databases">
        <authorList>
            <person name="Li F."/>
        </authorList>
    </citation>
    <scope>NUCLEOTIDE SEQUENCE [LARGE SCALE GENOMIC DNA]</scope>
    <source>
        <strain evidence="3 4">Gsoil 818</strain>
    </source>
</reference>
<dbReference type="Pfam" id="PF09084">
    <property type="entry name" value="NMT1"/>
    <property type="match status" value="1"/>
</dbReference>
<evidence type="ECO:0000259" key="2">
    <source>
        <dbReference type="Pfam" id="PF09084"/>
    </source>
</evidence>
<feature type="signal peptide" evidence="1">
    <location>
        <begin position="1"/>
        <end position="28"/>
    </location>
</feature>
<proteinExistence type="predicted"/>
<dbReference type="Proteomes" id="UP000279994">
    <property type="component" value="Unassembled WGS sequence"/>
</dbReference>
<keyword evidence="4" id="KW-1185">Reference proteome</keyword>
<sequence>MRVPTVATKIAAASAALLLAGVGLTGCAESEAAAGGSSNTIRYQGYQGSVNLPELAAALGDLDGVRLKYVGTVQGGPQSIQALVSNQVDYGAAFNGAIAQIASTGAPITSVISYYGSSDTVQAGILVKADGGVTSAKDLIGEKVAVNTLGANAEAVLDTFLAKGGLTQDQIKKVTLVPLPGINEEAALREGKVDAAYLGGALQESALSRPGLKVLTTDVDLVGPYNGGSIVLRDQFIKQNPALTKKFVAGMAKALVYTETHSADEVRAKLQAWLTAQGRPDDAKALTLWKGTGIATHAGLIRDKDFDLWLDWLKSRGDVKADSIKASDIYTNKFNPYAEEG</sequence>
<dbReference type="Gene3D" id="3.40.190.10">
    <property type="entry name" value="Periplasmic binding protein-like II"/>
    <property type="match status" value="2"/>
</dbReference>
<evidence type="ECO:0000256" key="1">
    <source>
        <dbReference type="SAM" id="SignalP"/>
    </source>
</evidence>
<protein>
    <submittedName>
        <fullName evidence="3">ABC transporter substrate-binding protein</fullName>
    </submittedName>
</protein>
<organism evidence="3 4">
    <name type="scientific">Nocardioides pocheonensis</name>
    <dbReference type="NCBI Taxonomy" id="661485"/>
    <lineage>
        <taxon>Bacteria</taxon>
        <taxon>Bacillati</taxon>
        <taxon>Actinomycetota</taxon>
        <taxon>Actinomycetes</taxon>
        <taxon>Propionibacteriales</taxon>
        <taxon>Nocardioidaceae</taxon>
        <taxon>Nocardioides</taxon>
    </lineage>
</organism>
<evidence type="ECO:0000313" key="4">
    <source>
        <dbReference type="Proteomes" id="UP000279994"/>
    </source>
</evidence>
<accession>A0A3N0GW05</accession>
<dbReference type="EMBL" id="RJSF01000007">
    <property type="protein sequence ID" value="RNM16617.1"/>
    <property type="molecule type" value="Genomic_DNA"/>
</dbReference>
<dbReference type="PROSITE" id="PS51257">
    <property type="entry name" value="PROKAR_LIPOPROTEIN"/>
    <property type="match status" value="1"/>
</dbReference>
<name>A0A3N0GW05_9ACTN</name>
<comment type="caution">
    <text evidence="3">The sequence shown here is derived from an EMBL/GenBank/DDBJ whole genome shotgun (WGS) entry which is preliminary data.</text>
</comment>
<feature type="domain" description="SsuA/THI5-like" evidence="2">
    <location>
        <begin position="74"/>
        <end position="258"/>
    </location>
</feature>
<evidence type="ECO:0000313" key="3">
    <source>
        <dbReference type="EMBL" id="RNM16617.1"/>
    </source>
</evidence>
<keyword evidence="1" id="KW-0732">Signal</keyword>
<gene>
    <name evidence="3" type="ORF">EFL26_03530</name>
</gene>